<dbReference type="SUPFAM" id="SSF50985">
    <property type="entry name" value="RCC1/BLIP-II"/>
    <property type="match status" value="1"/>
</dbReference>
<organism evidence="5">
    <name type="scientific">Streptomyces sp. R44</name>
    <dbReference type="NCBI Taxonomy" id="3238633"/>
    <lineage>
        <taxon>Bacteria</taxon>
        <taxon>Bacillati</taxon>
        <taxon>Actinomycetota</taxon>
        <taxon>Actinomycetes</taxon>
        <taxon>Kitasatosporales</taxon>
        <taxon>Streptomycetaceae</taxon>
        <taxon>Streptomyces</taxon>
    </lineage>
</organism>
<dbReference type="PANTHER" id="PTHR45982">
    <property type="entry name" value="REGULATOR OF CHROMOSOME CONDENSATION"/>
    <property type="match status" value="1"/>
</dbReference>
<dbReference type="Gene3D" id="2.130.10.30">
    <property type="entry name" value="Regulator of chromosome condensation 1/beta-lactamase-inhibitor protein II"/>
    <property type="match status" value="3"/>
</dbReference>
<evidence type="ECO:0000256" key="3">
    <source>
        <dbReference type="SAM" id="SignalP"/>
    </source>
</evidence>
<dbReference type="RefSeq" id="WP_369149006.1">
    <property type="nucleotide sequence ID" value="NZ_CP163444.1"/>
</dbReference>
<keyword evidence="3" id="KW-0732">Signal</keyword>
<dbReference type="GO" id="GO:0005737">
    <property type="term" value="C:cytoplasm"/>
    <property type="evidence" value="ECO:0007669"/>
    <property type="project" value="TreeGrafter"/>
</dbReference>
<dbReference type="InterPro" id="IPR009091">
    <property type="entry name" value="RCC1/BLIP-II"/>
</dbReference>
<dbReference type="PRINTS" id="PR00633">
    <property type="entry name" value="RCCNDNSATION"/>
</dbReference>
<keyword evidence="2" id="KW-0677">Repeat</keyword>
<feature type="chain" id="PRO_5044228929" description="RCC1-like domain-containing protein" evidence="3">
    <location>
        <begin position="30"/>
        <end position="443"/>
    </location>
</feature>
<dbReference type="EMBL" id="CP163444">
    <property type="protein sequence ID" value="XDQ76408.1"/>
    <property type="molecule type" value="Genomic_DNA"/>
</dbReference>
<keyword evidence="1" id="KW-0344">Guanine-nucleotide releasing factor</keyword>
<dbReference type="AlphaFoldDB" id="A0AB39TA33"/>
<dbReference type="GO" id="GO:0005085">
    <property type="term" value="F:guanyl-nucleotide exchange factor activity"/>
    <property type="evidence" value="ECO:0007669"/>
    <property type="project" value="TreeGrafter"/>
</dbReference>
<dbReference type="PROSITE" id="PS50012">
    <property type="entry name" value="RCC1_3"/>
    <property type="match status" value="7"/>
</dbReference>
<dbReference type="PROSITE" id="PS00626">
    <property type="entry name" value="RCC1_2"/>
    <property type="match status" value="2"/>
</dbReference>
<dbReference type="Pfam" id="PF00415">
    <property type="entry name" value="RCC1"/>
    <property type="match status" value="2"/>
</dbReference>
<evidence type="ECO:0000313" key="5">
    <source>
        <dbReference type="EMBL" id="XDQ76408.1"/>
    </source>
</evidence>
<evidence type="ECO:0000256" key="2">
    <source>
        <dbReference type="ARBA" id="ARBA00022737"/>
    </source>
</evidence>
<dbReference type="InterPro" id="IPR051553">
    <property type="entry name" value="Ran_GTPase-activating"/>
</dbReference>
<protein>
    <recommendedName>
        <fullName evidence="4">RCC1-like domain-containing protein</fullName>
    </recommendedName>
</protein>
<proteinExistence type="predicted"/>
<reference evidence="5" key="1">
    <citation type="submission" date="2024-07" db="EMBL/GenBank/DDBJ databases">
        <authorList>
            <person name="Yu S.T."/>
        </authorList>
    </citation>
    <scope>NUCLEOTIDE SEQUENCE</scope>
    <source>
        <strain evidence="5">R44</strain>
    </source>
</reference>
<dbReference type="PANTHER" id="PTHR45982:SF1">
    <property type="entry name" value="REGULATOR OF CHROMOSOME CONDENSATION"/>
    <property type="match status" value="1"/>
</dbReference>
<accession>A0AB39TA33</accession>
<dbReference type="Pfam" id="PF13540">
    <property type="entry name" value="RCC1_2"/>
    <property type="match status" value="1"/>
</dbReference>
<gene>
    <name evidence="5" type="ORF">AB5J54_40460</name>
</gene>
<evidence type="ECO:0000259" key="4">
    <source>
        <dbReference type="Pfam" id="PF25390"/>
    </source>
</evidence>
<name>A0AB39TA33_9ACTN</name>
<dbReference type="Pfam" id="PF25390">
    <property type="entry name" value="WD40_RLD"/>
    <property type="match status" value="1"/>
</dbReference>
<dbReference type="InterPro" id="IPR058923">
    <property type="entry name" value="RCC1-like_dom"/>
</dbReference>
<sequence>MRFPRPSTSALRRAATVCGAALLMTTGLAADAQAAIIPGPVVGWGANNTGQLGNGNTTDSPFPVRTARIRRIIDIDGGVNHSVALRADGTVWTWGLNSHGQLGDGTNTGSTRPVQVCAPGRTAPCGSFLTDVVAVASGAFHNLALRADGSVVAWGDNEYGQLGDGTTTNRKAPVQVCARAQTAPCSSFLTGVTSLDGGSWHSLAVHSDGTVSSWGLNSSGQLGDGSEDFQKPIPVQVALTGTAGSVAGGGSHSLALLTDGTVRGWGHNFFGQLGDGTATATNTPVKVCAPGQTAPCGTFLTGVNQISAGGDHSVARLSLQSGEGVVGWGDNRKGQLGDGTFNHQQNPIPVRACALGQTAPCTSFLTGTFDIAAGSDHTLAVASDLTALGWGSNASGQVGDGTTVDRSIPSQVCSGRRPNPCAEPLTDVISVAAGIAHSLATHH</sequence>
<dbReference type="InterPro" id="IPR000408">
    <property type="entry name" value="Reg_chr_condens"/>
</dbReference>
<feature type="signal peptide" evidence="3">
    <location>
        <begin position="1"/>
        <end position="29"/>
    </location>
</feature>
<feature type="domain" description="RCC1-like" evidence="4">
    <location>
        <begin position="38"/>
        <end position="234"/>
    </location>
</feature>
<evidence type="ECO:0000256" key="1">
    <source>
        <dbReference type="ARBA" id="ARBA00022658"/>
    </source>
</evidence>